<proteinExistence type="inferred from homology"/>
<comment type="cofactor">
    <cofactor evidence="11">
        <name>Mg(2+)</name>
        <dbReference type="ChEBI" id="CHEBI:18420"/>
    </cofactor>
    <text evidence="11">Binds 1 Mg(2+) ion per subunit.</text>
</comment>
<dbReference type="PANTHER" id="PTHR21087:SF16">
    <property type="entry name" value="SHIKIMATE KINASE 1, CHLOROPLASTIC"/>
    <property type="match status" value="1"/>
</dbReference>
<dbReference type="RefSeq" id="WP_143850060.1">
    <property type="nucleotide sequence ID" value="NZ_VLXZ01000012.1"/>
</dbReference>
<keyword evidence="13" id="KW-1185">Reference proteome</keyword>
<keyword evidence="11" id="KW-0479">Metal-binding</keyword>
<comment type="caution">
    <text evidence="12">The sequence shown here is derived from an EMBL/GenBank/DDBJ whole genome shotgun (WGS) entry which is preliminary data.</text>
</comment>
<dbReference type="GO" id="GO:0008652">
    <property type="term" value="P:amino acid biosynthetic process"/>
    <property type="evidence" value="ECO:0007669"/>
    <property type="project" value="UniProtKB-KW"/>
</dbReference>
<feature type="binding site" evidence="11">
    <location>
        <position position="140"/>
    </location>
    <ligand>
        <name>substrate</name>
    </ligand>
</feature>
<evidence type="ECO:0000256" key="9">
    <source>
        <dbReference type="ARBA" id="ARBA00023141"/>
    </source>
</evidence>
<dbReference type="CDD" id="cd00464">
    <property type="entry name" value="SK"/>
    <property type="match status" value="1"/>
</dbReference>
<comment type="similarity">
    <text evidence="2 11">Belongs to the shikimate kinase family.</text>
</comment>
<dbReference type="Pfam" id="PF01202">
    <property type="entry name" value="SKI"/>
    <property type="match status" value="1"/>
</dbReference>
<evidence type="ECO:0000256" key="5">
    <source>
        <dbReference type="ARBA" id="ARBA00022679"/>
    </source>
</evidence>
<dbReference type="PROSITE" id="PS01128">
    <property type="entry name" value="SHIKIMATE_KINASE"/>
    <property type="match status" value="1"/>
</dbReference>
<dbReference type="PRINTS" id="PR01100">
    <property type="entry name" value="SHIKIMTKNASE"/>
</dbReference>
<dbReference type="Proteomes" id="UP000318521">
    <property type="component" value="Unassembled WGS sequence"/>
</dbReference>
<keyword evidence="11" id="KW-0963">Cytoplasm</keyword>
<protein>
    <recommendedName>
        <fullName evidence="3 11">Shikimate kinase</fullName>
        <shortName evidence="11">SK</shortName>
        <ecNumber evidence="3 11">2.7.1.71</ecNumber>
    </recommendedName>
</protein>
<keyword evidence="9 11" id="KW-0057">Aromatic amino acid biosynthesis</keyword>
<feature type="binding site" evidence="11">
    <location>
        <position position="19"/>
    </location>
    <ligand>
        <name>Mg(2+)</name>
        <dbReference type="ChEBI" id="CHEBI:18420"/>
    </ligand>
</feature>
<dbReference type="PANTHER" id="PTHR21087">
    <property type="entry name" value="SHIKIMATE KINASE"/>
    <property type="match status" value="1"/>
</dbReference>
<dbReference type="GO" id="GO:0009073">
    <property type="term" value="P:aromatic amino acid family biosynthetic process"/>
    <property type="evidence" value="ECO:0007669"/>
    <property type="project" value="UniProtKB-KW"/>
</dbReference>
<comment type="caution">
    <text evidence="11">Lacks conserved residue(s) required for the propagation of feature annotation.</text>
</comment>
<dbReference type="GO" id="GO:0004765">
    <property type="term" value="F:shikimate kinase activity"/>
    <property type="evidence" value="ECO:0007669"/>
    <property type="project" value="UniProtKB-UniRule"/>
</dbReference>
<comment type="pathway">
    <text evidence="1 11">Metabolic intermediate biosynthesis; chorismate biosynthesis; chorismate from D-erythrose 4-phosphate and phosphoenolpyruvate: step 5/7.</text>
</comment>
<dbReference type="EMBL" id="VLXZ01000012">
    <property type="protein sequence ID" value="TSB45400.1"/>
    <property type="molecule type" value="Genomic_DNA"/>
</dbReference>
<keyword evidence="6 11" id="KW-0547">Nucleotide-binding</keyword>
<dbReference type="UniPathway" id="UPA00053">
    <property type="reaction ID" value="UER00088"/>
</dbReference>
<dbReference type="AlphaFoldDB" id="A0A553ZV94"/>
<dbReference type="InterPro" id="IPR027417">
    <property type="entry name" value="P-loop_NTPase"/>
</dbReference>
<dbReference type="SUPFAM" id="SSF52540">
    <property type="entry name" value="P-loop containing nucleoside triphosphate hydrolases"/>
    <property type="match status" value="1"/>
</dbReference>
<keyword evidence="8 11" id="KW-0067">ATP-binding</keyword>
<dbReference type="Gene3D" id="3.40.50.300">
    <property type="entry name" value="P-loop containing nucleotide triphosphate hydrolases"/>
    <property type="match status" value="1"/>
</dbReference>
<evidence type="ECO:0000256" key="11">
    <source>
        <dbReference type="HAMAP-Rule" id="MF_00109"/>
    </source>
</evidence>
<dbReference type="GO" id="GO:0000287">
    <property type="term" value="F:magnesium ion binding"/>
    <property type="evidence" value="ECO:0007669"/>
    <property type="project" value="UniProtKB-UniRule"/>
</dbReference>
<feature type="binding site" evidence="11">
    <location>
        <begin position="15"/>
        <end position="20"/>
    </location>
    <ligand>
        <name>ATP</name>
        <dbReference type="ChEBI" id="CHEBI:30616"/>
    </ligand>
</feature>
<dbReference type="InterPro" id="IPR000623">
    <property type="entry name" value="Shikimate_kinase/TSH1"/>
</dbReference>
<keyword evidence="4 11" id="KW-0028">Amino-acid biosynthesis</keyword>
<evidence type="ECO:0000256" key="7">
    <source>
        <dbReference type="ARBA" id="ARBA00022777"/>
    </source>
</evidence>
<evidence type="ECO:0000256" key="4">
    <source>
        <dbReference type="ARBA" id="ARBA00022605"/>
    </source>
</evidence>
<evidence type="ECO:0000256" key="10">
    <source>
        <dbReference type="ARBA" id="ARBA00048567"/>
    </source>
</evidence>
<dbReference type="HAMAP" id="MF_00109">
    <property type="entry name" value="Shikimate_kinase"/>
    <property type="match status" value="1"/>
</dbReference>
<evidence type="ECO:0000256" key="2">
    <source>
        <dbReference type="ARBA" id="ARBA00006997"/>
    </source>
</evidence>
<evidence type="ECO:0000313" key="12">
    <source>
        <dbReference type="EMBL" id="TSB45400.1"/>
    </source>
</evidence>
<comment type="subcellular location">
    <subcellularLocation>
        <location evidence="11">Cytoplasm</location>
    </subcellularLocation>
</comment>
<keyword evidence="7 11" id="KW-0418">Kinase</keyword>
<feature type="binding site" evidence="11">
    <location>
        <position position="37"/>
    </location>
    <ligand>
        <name>substrate</name>
    </ligand>
</feature>
<dbReference type="GO" id="GO:0005524">
    <property type="term" value="F:ATP binding"/>
    <property type="evidence" value="ECO:0007669"/>
    <property type="project" value="UniProtKB-UniRule"/>
</dbReference>
<feature type="binding site" evidence="11">
    <location>
        <position position="61"/>
    </location>
    <ligand>
        <name>substrate</name>
    </ligand>
</feature>
<feature type="binding site" evidence="11">
    <location>
        <position position="122"/>
    </location>
    <ligand>
        <name>ATP</name>
        <dbReference type="ChEBI" id="CHEBI:30616"/>
    </ligand>
</feature>
<feature type="binding site" evidence="11">
    <location>
        <position position="83"/>
    </location>
    <ligand>
        <name>substrate</name>
    </ligand>
</feature>
<keyword evidence="5 11" id="KW-0808">Transferase</keyword>
<dbReference type="GO" id="GO:0005829">
    <property type="term" value="C:cytosol"/>
    <property type="evidence" value="ECO:0007669"/>
    <property type="project" value="TreeGrafter"/>
</dbReference>
<organism evidence="12 13">
    <name type="scientific">Alkalicoccobacillus porphyridii</name>
    <dbReference type="NCBI Taxonomy" id="2597270"/>
    <lineage>
        <taxon>Bacteria</taxon>
        <taxon>Bacillati</taxon>
        <taxon>Bacillota</taxon>
        <taxon>Bacilli</taxon>
        <taxon>Bacillales</taxon>
        <taxon>Bacillaceae</taxon>
        <taxon>Alkalicoccobacillus</taxon>
    </lineage>
</organism>
<evidence type="ECO:0000313" key="13">
    <source>
        <dbReference type="Proteomes" id="UP000318521"/>
    </source>
</evidence>
<dbReference type="OrthoDB" id="9800332at2"/>
<evidence type="ECO:0000256" key="6">
    <source>
        <dbReference type="ARBA" id="ARBA00022741"/>
    </source>
</evidence>
<keyword evidence="11" id="KW-0460">Magnesium</keyword>
<name>A0A553ZV94_9BACI</name>
<dbReference type="InterPro" id="IPR031322">
    <property type="entry name" value="Shikimate/glucono_kinase"/>
</dbReference>
<accession>A0A553ZV94</accession>
<dbReference type="EC" id="2.7.1.71" evidence="3 11"/>
<dbReference type="InterPro" id="IPR023000">
    <property type="entry name" value="Shikimate_kinase_CS"/>
</dbReference>
<sequence length="172" mass="19796">MVSTNRNIVLIGFMGVGKTTIGHELATLLQRPFIDLDQAIEKEFGKTILEIFSKDGEEAFRKKERKLFGHIMNKENYIVSLGGGAFLQKDIQRQSLEKGEVIFLDISFSAWVERLPLLKKDRPLLQNKSHQEIKELYHSRREVYTNAHHTIHTDRLGPLQIAKEIKKAIQST</sequence>
<comment type="subunit">
    <text evidence="11">Monomer.</text>
</comment>
<evidence type="ECO:0000256" key="3">
    <source>
        <dbReference type="ARBA" id="ARBA00012154"/>
    </source>
</evidence>
<dbReference type="GO" id="GO:0009423">
    <property type="term" value="P:chorismate biosynthetic process"/>
    <property type="evidence" value="ECO:0007669"/>
    <property type="project" value="UniProtKB-UniRule"/>
</dbReference>
<reference evidence="12 13" key="1">
    <citation type="submission" date="2019-07" db="EMBL/GenBank/DDBJ databases">
        <authorList>
            <person name="Park Y.J."/>
            <person name="Jeong S.E."/>
            <person name="Jung H.S."/>
        </authorList>
    </citation>
    <scope>NUCLEOTIDE SEQUENCE [LARGE SCALE GENOMIC DNA]</scope>
    <source>
        <strain evidence="13">P16(2019)</strain>
    </source>
</reference>
<comment type="catalytic activity">
    <reaction evidence="10 11">
        <text>shikimate + ATP = 3-phosphoshikimate + ADP + H(+)</text>
        <dbReference type="Rhea" id="RHEA:13121"/>
        <dbReference type="ChEBI" id="CHEBI:15378"/>
        <dbReference type="ChEBI" id="CHEBI:30616"/>
        <dbReference type="ChEBI" id="CHEBI:36208"/>
        <dbReference type="ChEBI" id="CHEBI:145989"/>
        <dbReference type="ChEBI" id="CHEBI:456216"/>
        <dbReference type="EC" id="2.7.1.71"/>
    </reaction>
</comment>
<evidence type="ECO:0000256" key="8">
    <source>
        <dbReference type="ARBA" id="ARBA00022840"/>
    </source>
</evidence>
<comment type="function">
    <text evidence="11">Catalyzes the specific phosphorylation of the 3-hydroxyl group of shikimic acid using ATP as a cosubstrate.</text>
</comment>
<gene>
    <name evidence="11" type="primary">aroK</name>
    <name evidence="12" type="ORF">FN960_17055</name>
</gene>
<evidence type="ECO:0000256" key="1">
    <source>
        <dbReference type="ARBA" id="ARBA00004842"/>
    </source>
</evidence>